<evidence type="ECO:0000313" key="1">
    <source>
        <dbReference type="EMBL" id="KAF5810783.1"/>
    </source>
</evidence>
<reference evidence="1" key="2">
    <citation type="submission" date="2020-06" db="EMBL/GenBank/DDBJ databases">
        <title>Helianthus annuus Genome sequencing and assembly Release 2.</title>
        <authorList>
            <person name="Gouzy J."/>
            <person name="Langlade N."/>
            <person name="Munos S."/>
        </authorList>
    </citation>
    <scope>NUCLEOTIDE SEQUENCE</scope>
    <source>
        <tissue evidence="1">Leaves</tissue>
    </source>
</reference>
<dbReference type="EMBL" id="MNCJ02000319">
    <property type="protein sequence ID" value="KAF5810783.1"/>
    <property type="molecule type" value="Genomic_DNA"/>
</dbReference>
<dbReference type="AlphaFoldDB" id="A0A9K3J9G8"/>
<proteinExistence type="predicted"/>
<organism evidence="1 2">
    <name type="scientific">Helianthus annuus</name>
    <name type="common">Common sunflower</name>
    <dbReference type="NCBI Taxonomy" id="4232"/>
    <lineage>
        <taxon>Eukaryota</taxon>
        <taxon>Viridiplantae</taxon>
        <taxon>Streptophyta</taxon>
        <taxon>Embryophyta</taxon>
        <taxon>Tracheophyta</taxon>
        <taxon>Spermatophyta</taxon>
        <taxon>Magnoliopsida</taxon>
        <taxon>eudicotyledons</taxon>
        <taxon>Gunneridae</taxon>
        <taxon>Pentapetalae</taxon>
        <taxon>asterids</taxon>
        <taxon>campanulids</taxon>
        <taxon>Asterales</taxon>
        <taxon>Asteraceae</taxon>
        <taxon>Asteroideae</taxon>
        <taxon>Heliantheae alliance</taxon>
        <taxon>Heliantheae</taxon>
        <taxon>Helianthus</taxon>
    </lineage>
</organism>
<protein>
    <submittedName>
        <fullName evidence="1">Uncharacterized protein</fullName>
    </submittedName>
</protein>
<evidence type="ECO:0000313" key="2">
    <source>
        <dbReference type="Proteomes" id="UP000215914"/>
    </source>
</evidence>
<sequence length="40" mass="4861">MVKYNQSYNLLPSLVLLLFNSKSSKYYIVLLSIYRRENCW</sequence>
<dbReference type="Proteomes" id="UP000215914">
    <property type="component" value="Unassembled WGS sequence"/>
</dbReference>
<dbReference type="Gramene" id="mRNA:HanXRQr2_Chr04g0173671">
    <property type="protein sequence ID" value="mRNA:HanXRQr2_Chr04g0173671"/>
    <property type="gene ID" value="HanXRQr2_Chr04g0173671"/>
</dbReference>
<reference evidence="1" key="1">
    <citation type="journal article" date="2017" name="Nature">
        <title>The sunflower genome provides insights into oil metabolism, flowering and Asterid evolution.</title>
        <authorList>
            <person name="Badouin H."/>
            <person name="Gouzy J."/>
            <person name="Grassa C.J."/>
            <person name="Murat F."/>
            <person name="Staton S.E."/>
            <person name="Cottret L."/>
            <person name="Lelandais-Briere C."/>
            <person name="Owens G.L."/>
            <person name="Carrere S."/>
            <person name="Mayjonade B."/>
            <person name="Legrand L."/>
            <person name="Gill N."/>
            <person name="Kane N.C."/>
            <person name="Bowers J.E."/>
            <person name="Hubner S."/>
            <person name="Bellec A."/>
            <person name="Berard A."/>
            <person name="Berges H."/>
            <person name="Blanchet N."/>
            <person name="Boniface M.C."/>
            <person name="Brunel D."/>
            <person name="Catrice O."/>
            <person name="Chaidir N."/>
            <person name="Claudel C."/>
            <person name="Donnadieu C."/>
            <person name="Faraut T."/>
            <person name="Fievet G."/>
            <person name="Helmstetter N."/>
            <person name="King M."/>
            <person name="Knapp S.J."/>
            <person name="Lai Z."/>
            <person name="Le Paslier M.C."/>
            <person name="Lippi Y."/>
            <person name="Lorenzon L."/>
            <person name="Mandel J.R."/>
            <person name="Marage G."/>
            <person name="Marchand G."/>
            <person name="Marquand E."/>
            <person name="Bret-Mestries E."/>
            <person name="Morien E."/>
            <person name="Nambeesan S."/>
            <person name="Nguyen T."/>
            <person name="Pegot-Espagnet P."/>
            <person name="Pouilly N."/>
            <person name="Raftis F."/>
            <person name="Sallet E."/>
            <person name="Schiex T."/>
            <person name="Thomas J."/>
            <person name="Vandecasteele C."/>
            <person name="Vares D."/>
            <person name="Vear F."/>
            <person name="Vautrin S."/>
            <person name="Crespi M."/>
            <person name="Mangin B."/>
            <person name="Burke J.M."/>
            <person name="Salse J."/>
            <person name="Munos S."/>
            <person name="Vincourt P."/>
            <person name="Rieseberg L.H."/>
            <person name="Langlade N.B."/>
        </authorList>
    </citation>
    <scope>NUCLEOTIDE SEQUENCE</scope>
    <source>
        <tissue evidence="1">Leaves</tissue>
    </source>
</reference>
<name>A0A9K3J9G8_HELAN</name>
<gene>
    <name evidence="1" type="ORF">HanXRQr2_Chr04g0173671</name>
</gene>
<accession>A0A9K3J9G8</accession>
<comment type="caution">
    <text evidence="1">The sequence shown here is derived from an EMBL/GenBank/DDBJ whole genome shotgun (WGS) entry which is preliminary data.</text>
</comment>
<keyword evidence="2" id="KW-1185">Reference proteome</keyword>